<evidence type="ECO:0000313" key="1">
    <source>
        <dbReference type="EMBL" id="KAI9251774.1"/>
    </source>
</evidence>
<gene>
    <name evidence="1" type="ORF">BDA99DRAFT_541188</name>
</gene>
<accession>A0AAD5P9T3</accession>
<comment type="caution">
    <text evidence="1">The sequence shown here is derived from an EMBL/GenBank/DDBJ whole genome shotgun (WGS) entry which is preliminary data.</text>
</comment>
<evidence type="ECO:0000313" key="2">
    <source>
        <dbReference type="Proteomes" id="UP001209540"/>
    </source>
</evidence>
<reference evidence="1" key="2">
    <citation type="submission" date="2023-02" db="EMBL/GenBank/DDBJ databases">
        <authorList>
            <consortium name="DOE Joint Genome Institute"/>
            <person name="Mondo S.J."/>
            <person name="Chang Y."/>
            <person name="Wang Y."/>
            <person name="Ahrendt S."/>
            <person name="Andreopoulos W."/>
            <person name="Barry K."/>
            <person name="Beard J."/>
            <person name="Benny G.L."/>
            <person name="Blankenship S."/>
            <person name="Bonito G."/>
            <person name="Cuomo C."/>
            <person name="Desiro A."/>
            <person name="Gervers K.A."/>
            <person name="Hundley H."/>
            <person name="Kuo A."/>
            <person name="LaButti K."/>
            <person name="Lang B.F."/>
            <person name="Lipzen A."/>
            <person name="O'Donnell K."/>
            <person name="Pangilinan J."/>
            <person name="Reynolds N."/>
            <person name="Sandor L."/>
            <person name="Smith M.W."/>
            <person name="Tsang A."/>
            <person name="Grigoriev I.V."/>
            <person name="Stajich J.E."/>
            <person name="Spatafora J.W."/>
        </authorList>
    </citation>
    <scope>NUCLEOTIDE SEQUENCE</scope>
    <source>
        <strain evidence="1">RSA 2281</strain>
    </source>
</reference>
<proteinExistence type="predicted"/>
<organism evidence="1 2">
    <name type="scientific">Phascolomyces articulosus</name>
    <dbReference type="NCBI Taxonomy" id="60185"/>
    <lineage>
        <taxon>Eukaryota</taxon>
        <taxon>Fungi</taxon>
        <taxon>Fungi incertae sedis</taxon>
        <taxon>Mucoromycota</taxon>
        <taxon>Mucoromycotina</taxon>
        <taxon>Mucoromycetes</taxon>
        <taxon>Mucorales</taxon>
        <taxon>Lichtheimiaceae</taxon>
        <taxon>Phascolomyces</taxon>
    </lineage>
</organism>
<sequence length="192" mass="22031">MYWSILCHSSGIAILFLGKSLKSFNTNKKLQHGRYSWKWELNITVALQKYRIRTPSIAKKNVKLSDHTQVLALVFLCPQNSMLRPRRINNANNQILEIIGETFPFYISEVLIIITSAGRFNYSALSWCLDDDLEVVLSETVFTYDARVLIVSVDLDSSIIKYFIHSTSPRIPFQCTINRPLIKVRAIESSSE</sequence>
<reference evidence="1" key="1">
    <citation type="journal article" date="2022" name="IScience">
        <title>Evolution of zygomycete secretomes and the origins of terrestrial fungal ecologies.</title>
        <authorList>
            <person name="Chang Y."/>
            <person name="Wang Y."/>
            <person name="Mondo S."/>
            <person name="Ahrendt S."/>
            <person name="Andreopoulos W."/>
            <person name="Barry K."/>
            <person name="Beard J."/>
            <person name="Benny G.L."/>
            <person name="Blankenship S."/>
            <person name="Bonito G."/>
            <person name="Cuomo C."/>
            <person name="Desiro A."/>
            <person name="Gervers K.A."/>
            <person name="Hundley H."/>
            <person name="Kuo A."/>
            <person name="LaButti K."/>
            <person name="Lang B.F."/>
            <person name="Lipzen A."/>
            <person name="O'Donnell K."/>
            <person name="Pangilinan J."/>
            <person name="Reynolds N."/>
            <person name="Sandor L."/>
            <person name="Smith M.E."/>
            <person name="Tsang A."/>
            <person name="Grigoriev I.V."/>
            <person name="Stajich J.E."/>
            <person name="Spatafora J.W."/>
        </authorList>
    </citation>
    <scope>NUCLEOTIDE SEQUENCE</scope>
    <source>
        <strain evidence="1">RSA 2281</strain>
    </source>
</reference>
<protein>
    <submittedName>
        <fullName evidence="1">Uncharacterized protein</fullName>
    </submittedName>
</protein>
<dbReference type="EMBL" id="JAIXMP010000029">
    <property type="protein sequence ID" value="KAI9251774.1"/>
    <property type="molecule type" value="Genomic_DNA"/>
</dbReference>
<keyword evidence="2" id="KW-1185">Reference proteome</keyword>
<name>A0AAD5P9T3_9FUNG</name>
<dbReference type="Proteomes" id="UP001209540">
    <property type="component" value="Unassembled WGS sequence"/>
</dbReference>
<dbReference type="AlphaFoldDB" id="A0AAD5P9T3"/>